<accession>A0A2K1QLL6</accession>
<keyword evidence="7" id="KW-1185">Reference proteome</keyword>
<keyword evidence="4 5" id="KW-0472">Membrane</keyword>
<organism evidence="6 7">
    <name type="scientific">Sphaceloma murrayae</name>
    <dbReference type="NCBI Taxonomy" id="2082308"/>
    <lineage>
        <taxon>Eukaryota</taxon>
        <taxon>Fungi</taxon>
        <taxon>Dikarya</taxon>
        <taxon>Ascomycota</taxon>
        <taxon>Pezizomycotina</taxon>
        <taxon>Dothideomycetes</taxon>
        <taxon>Dothideomycetidae</taxon>
        <taxon>Myriangiales</taxon>
        <taxon>Elsinoaceae</taxon>
        <taxon>Sphaceloma</taxon>
    </lineage>
</organism>
<proteinExistence type="predicted"/>
<evidence type="ECO:0000256" key="1">
    <source>
        <dbReference type="ARBA" id="ARBA00004370"/>
    </source>
</evidence>
<dbReference type="GO" id="GO:0016020">
    <property type="term" value="C:membrane"/>
    <property type="evidence" value="ECO:0007669"/>
    <property type="project" value="UniProtKB-SubCell"/>
</dbReference>
<dbReference type="Pfam" id="PF23489">
    <property type="entry name" value="V-ATPase_su_f"/>
    <property type="match status" value="1"/>
</dbReference>
<feature type="transmembrane region" description="Helical" evidence="5">
    <location>
        <begin position="51"/>
        <end position="77"/>
    </location>
</feature>
<keyword evidence="2 5" id="KW-0812">Transmembrane</keyword>
<comment type="caution">
    <text evidence="6">The sequence shown here is derived from an EMBL/GenBank/DDBJ whole genome shotgun (WGS) entry which is preliminary data.</text>
</comment>
<name>A0A2K1QLL6_9PEZI</name>
<comment type="subcellular location">
    <subcellularLocation>
        <location evidence="1">Membrane</location>
    </subcellularLocation>
</comment>
<dbReference type="EMBL" id="NKHZ01000068">
    <property type="protein sequence ID" value="PNS15851.1"/>
    <property type="molecule type" value="Genomic_DNA"/>
</dbReference>
<feature type="transmembrane region" description="Helical" evidence="5">
    <location>
        <begin position="7"/>
        <end position="31"/>
    </location>
</feature>
<protein>
    <submittedName>
        <fullName evidence="6">Uncharacterized protein</fullName>
    </submittedName>
</protein>
<evidence type="ECO:0000256" key="4">
    <source>
        <dbReference type="ARBA" id="ARBA00023136"/>
    </source>
</evidence>
<evidence type="ECO:0000256" key="2">
    <source>
        <dbReference type="ARBA" id="ARBA00022692"/>
    </source>
</evidence>
<dbReference type="Proteomes" id="UP000243797">
    <property type="component" value="Unassembled WGS sequence"/>
</dbReference>
<reference evidence="6 7" key="1">
    <citation type="submission" date="2017-06" db="EMBL/GenBank/DDBJ databases">
        <title>Draft genome sequence of a variant of Elsinoe murrayae.</title>
        <authorList>
            <person name="Cheng Q."/>
        </authorList>
    </citation>
    <scope>NUCLEOTIDE SEQUENCE [LARGE SCALE GENOMIC DNA]</scope>
    <source>
        <strain evidence="6 7">CQ-2017a</strain>
    </source>
</reference>
<dbReference type="FunCoup" id="A0A2K1QLL6">
    <property type="interactions" value="12"/>
</dbReference>
<dbReference type="STRING" id="2082308.A0A2K1QLL6"/>
<evidence type="ECO:0000313" key="7">
    <source>
        <dbReference type="Proteomes" id="UP000243797"/>
    </source>
</evidence>
<evidence type="ECO:0000256" key="5">
    <source>
        <dbReference type="SAM" id="Phobius"/>
    </source>
</evidence>
<keyword evidence="3 5" id="KW-1133">Transmembrane helix</keyword>
<evidence type="ECO:0000256" key="3">
    <source>
        <dbReference type="ARBA" id="ARBA00022989"/>
    </source>
</evidence>
<gene>
    <name evidence="6" type="ORF">CAC42_4303</name>
</gene>
<dbReference type="OrthoDB" id="67317at2759"/>
<dbReference type="InterPro" id="IPR056552">
    <property type="entry name" value="Ribonucl_Kappa"/>
</dbReference>
<dbReference type="AlphaFoldDB" id="A0A2K1QLL6"/>
<dbReference type="InParanoid" id="A0A2K1QLL6"/>
<evidence type="ECO:0000313" key="6">
    <source>
        <dbReference type="EMBL" id="PNS15851.1"/>
    </source>
</evidence>
<sequence length="90" mass="9738">MKPVVGALNAWSCIVISLFAIIILSVIGSLFKNQNSSMVGREENPKPEDSGAVATSIFGAVFVYIGFLVFCGFQALLHYRDSRRGQIALS</sequence>